<dbReference type="GO" id="GO:0004519">
    <property type="term" value="F:endonuclease activity"/>
    <property type="evidence" value="ECO:0007669"/>
    <property type="project" value="UniProtKB-KW"/>
</dbReference>
<evidence type="ECO:0000313" key="8">
    <source>
        <dbReference type="EMBL" id="PIP14636.1"/>
    </source>
</evidence>
<evidence type="ECO:0008006" key="10">
    <source>
        <dbReference type="Google" id="ProtNLM"/>
    </source>
</evidence>
<keyword evidence="3" id="KW-0540">Nuclease</keyword>
<dbReference type="InterPro" id="IPR023091">
    <property type="entry name" value="MetalPrtase_cat_dom_sf_prd"/>
</dbReference>
<evidence type="ECO:0000256" key="4">
    <source>
        <dbReference type="ARBA" id="ARBA00022723"/>
    </source>
</evidence>
<keyword evidence="5" id="KW-0255">Endonuclease</keyword>
<accession>A0A2G9Y626</accession>
<dbReference type="InterPro" id="IPR002036">
    <property type="entry name" value="YbeY"/>
</dbReference>
<dbReference type="EMBL" id="PCRE01000058">
    <property type="protein sequence ID" value="PIP14636.1"/>
    <property type="molecule type" value="Genomic_DNA"/>
</dbReference>
<protein>
    <recommendedName>
        <fullName evidence="10">rRNA maturation RNase YbeY</fullName>
    </recommendedName>
</protein>
<keyword evidence="4" id="KW-0479">Metal-binding</keyword>
<comment type="cofactor">
    <cofactor evidence="1">
        <name>Zn(2+)</name>
        <dbReference type="ChEBI" id="CHEBI:29105"/>
    </cofactor>
</comment>
<dbReference type="AlphaFoldDB" id="A0A2G9Y626"/>
<dbReference type="GO" id="GO:0046872">
    <property type="term" value="F:metal ion binding"/>
    <property type="evidence" value="ECO:0007669"/>
    <property type="project" value="UniProtKB-KW"/>
</dbReference>
<dbReference type="Proteomes" id="UP000231025">
    <property type="component" value="Unassembled WGS sequence"/>
</dbReference>
<dbReference type="SUPFAM" id="SSF55486">
    <property type="entry name" value="Metalloproteases ('zincins'), catalytic domain"/>
    <property type="match status" value="1"/>
</dbReference>
<gene>
    <name evidence="8" type="ORF">COX47_04155</name>
</gene>
<dbReference type="NCBIfam" id="TIGR00043">
    <property type="entry name" value="rRNA maturation RNase YbeY"/>
    <property type="match status" value="1"/>
</dbReference>
<sequence length="108" mass="12628">MINIFSSSRYRINRKKIKDSFKIDNYTINISFVGKNKMRSLSKNYKREEIALPVLSFPYLGEKIENENLLGEIVICYPQAVLLAAERNRRVEEIILQLIKHGVENLVK</sequence>
<keyword evidence="6" id="KW-0378">Hydrolase</keyword>
<dbReference type="Gene3D" id="3.40.390.30">
    <property type="entry name" value="Metalloproteases ('zincins'), catalytic domain"/>
    <property type="match status" value="1"/>
</dbReference>
<organism evidence="8 9">
    <name type="scientific">Candidatus Roizmanbacteria bacterium CG23_combo_of_CG06-09_8_20_14_all_35_49</name>
    <dbReference type="NCBI Taxonomy" id="1974863"/>
    <lineage>
        <taxon>Bacteria</taxon>
        <taxon>Candidatus Roizmaniibacteriota</taxon>
    </lineage>
</organism>
<evidence type="ECO:0000256" key="3">
    <source>
        <dbReference type="ARBA" id="ARBA00022722"/>
    </source>
</evidence>
<reference evidence="8 9" key="1">
    <citation type="submission" date="2017-09" db="EMBL/GenBank/DDBJ databases">
        <title>Depth-based differentiation of microbial function through sediment-hosted aquifers and enrichment of novel symbionts in the deep terrestrial subsurface.</title>
        <authorList>
            <person name="Probst A.J."/>
            <person name="Ladd B."/>
            <person name="Jarett J.K."/>
            <person name="Geller-Mcgrath D.E."/>
            <person name="Sieber C.M."/>
            <person name="Emerson J.B."/>
            <person name="Anantharaman K."/>
            <person name="Thomas B.C."/>
            <person name="Malmstrom R."/>
            <person name="Stieglmeier M."/>
            <person name="Klingl A."/>
            <person name="Woyke T."/>
            <person name="Ryan C.M."/>
            <person name="Banfield J.F."/>
        </authorList>
    </citation>
    <scope>NUCLEOTIDE SEQUENCE [LARGE SCALE GENOMIC DNA]</scope>
    <source>
        <strain evidence="8">CG23_combo_of_CG06-09_8_20_14_all_35_49</strain>
    </source>
</reference>
<dbReference type="Pfam" id="PF02130">
    <property type="entry name" value="YbeY"/>
    <property type="match status" value="1"/>
</dbReference>
<evidence type="ECO:0000256" key="2">
    <source>
        <dbReference type="ARBA" id="ARBA00010875"/>
    </source>
</evidence>
<comment type="similarity">
    <text evidence="2">Belongs to the endoribonuclease YbeY family.</text>
</comment>
<keyword evidence="7" id="KW-0862">Zinc</keyword>
<proteinExistence type="inferred from homology"/>
<evidence type="ECO:0000256" key="1">
    <source>
        <dbReference type="ARBA" id="ARBA00001947"/>
    </source>
</evidence>
<comment type="caution">
    <text evidence="8">The sequence shown here is derived from an EMBL/GenBank/DDBJ whole genome shotgun (WGS) entry which is preliminary data.</text>
</comment>
<name>A0A2G9Y626_9BACT</name>
<dbReference type="GO" id="GO:0006364">
    <property type="term" value="P:rRNA processing"/>
    <property type="evidence" value="ECO:0007669"/>
    <property type="project" value="InterPro"/>
</dbReference>
<evidence type="ECO:0000256" key="5">
    <source>
        <dbReference type="ARBA" id="ARBA00022759"/>
    </source>
</evidence>
<evidence type="ECO:0000256" key="6">
    <source>
        <dbReference type="ARBA" id="ARBA00022801"/>
    </source>
</evidence>
<evidence type="ECO:0000313" key="9">
    <source>
        <dbReference type="Proteomes" id="UP000231025"/>
    </source>
</evidence>
<dbReference type="GO" id="GO:0004222">
    <property type="term" value="F:metalloendopeptidase activity"/>
    <property type="evidence" value="ECO:0007669"/>
    <property type="project" value="InterPro"/>
</dbReference>
<evidence type="ECO:0000256" key="7">
    <source>
        <dbReference type="ARBA" id="ARBA00022833"/>
    </source>
</evidence>